<organism evidence="6 7">
    <name type="scientific">Shewanella psychropiezotolerans</name>
    <dbReference type="NCBI Taxonomy" id="2593655"/>
    <lineage>
        <taxon>Bacteria</taxon>
        <taxon>Pseudomonadati</taxon>
        <taxon>Pseudomonadota</taxon>
        <taxon>Gammaproteobacteria</taxon>
        <taxon>Alteromonadales</taxon>
        <taxon>Shewanellaceae</taxon>
        <taxon>Shewanella</taxon>
    </lineage>
</organism>
<evidence type="ECO:0000313" key="7">
    <source>
        <dbReference type="Proteomes" id="UP000315947"/>
    </source>
</evidence>
<evidence type="ECO:0000313" key="6">
    <source>
        <dbReference type="EMBL" id="QDO85560.1"/>
    </source>
</evidence>
<dbReference type="InterPro" id="IPR005119">
    <property type="entry name" value="LysR_subst-bd"/>
</dbReference>
<dbReference type="InterPro" id="IPR000847">
    <property type="entry name" value="LysR_HTH_N"/>
</dbReference>
<proteinExistence type="inferred from homology"/>
<evidence type="ECO:0000256" key="2">
    <source>
        <dbReference type="ARBA" id="ARBA00023015"/>
    </source>
</evidence>
<reference evidence="6 7" key="1">
    <citation type="submission" date="2019-07" db="EMBL/GenBank/DDBJ databases">
        <title>Shewanella sp. YLB-06 whole genomic sequence.</title>
        <authorList>
            <person name="Yu L."/>
        </authorList>
    </citation>
    <scope>NUCLEOTIDE SEQUENCE [LARGE SCALE GENOMIC DNA]</scope>
    <source>
        <strain evidence="6 7">YLB-06</strain>
    </source>
</reference>
<dbReference type="Pfam" id="PF00126">
    <property type="entry name" value="HTH_1"/>
    <property type="match status" value="1"/>
</dbReference>
<dbReference type="Pfam" id="PF03466">
    <property type="entry name" value="LysR_substrate"/>
    <property type="match status" value="1"/>
</dbReference>
<feature type="domain" description="HTH lysR-type" evidence="5">
    <location>
        <begin position="1"/>
        <end position="58"/>
    </location>
</feature>
<dbReference type="Gene3D" id="1.10.10.10">
    <property type="entry name" value="Winged helix-like DNA-binding domain superfamily/Winged helix DNA-binding domain"/>
    <property type="match status" value="1"/>
</dbReference>
<dbReference type="Proteomes" id="UP000315947">
    <property type="component" value="Chromosome"/>
</dbReference>
<dbReference type="RefSeq" id="WP_144047879.1">
    <property type="nucleotide sequence ID" value="NZ_CP041614.1"/>
</dbReference>
<evidence type="ECO:0000259" key="5">
    <source>
        <dbReference type="PROSITE" id="PS50931"/>
    </source>
</evidence>
<keyword evidence="4" id="KW-0804">Transcription</keyword>
<keyword evidence="3" id="KW-0238">DNA-binding</keyword>
<dbReference type="Gene3D" id="3.40.190.290">
    <property type="match status" value="1"/>
</dbReference>
<sequence length="298" mass="33746">MDLNSLNIFVHVVQQGSFSGASRAMNIPVATISRRVSELEAQLQQSLLVRTTRKLTLTPSGKVLYQRACVGLDEIFAAKQAMNEQQEEYKGKLRISIPPALYVLDDMFHAFNEAYPDIQLEVFSSVKKVDFIEDDIDILIRIGKLNYESAIARHLGQFRHVIVSSQKFINRYGMPKHPSELATLPIAAWISRDSEVIWQLGEHCQSIKPKFLSNDYAHILSSIRTGNMLGELPPMLANSLIDSGELVEVLTDFPLPLIDLHLLYPSRKHLSRLSKAFIDDFIAFCQQHSHDGTLFNRI</sequence>
<keyword evidence="7" id="KW-1185">Reference proteome</keyword>
<gene>
    <name evidence="6" type="ORF">FM037_22720</name>
</gene>
<evidence type="ECO:0000256" key="1">
    <source>
        <dbReference type="ARBA" id="ARBA00009437"/>
    </source>
</evidence>
<dbReference type="PANTHER" id="PTHR30537">
    <property type="entry name" value="HTH-TYPE TRANSCRIPTIONAL REGULATOR"/>
    <property type="match status" value="1"/>
</dbReference>
<dbReference type="PROSITE" id="PS50931">
    <property type="entry name" value="HTH_LYSR"/>
    <property type="match status" value="1"/>
</dbReference>
<name>A0ABX5X2I3_9GAMM</name>
<dbReference type="SUPFAM" id="SSF46785">
    <property type="entry name" value="Winged helix' DNA-binding domain"/>
    <property type="match status" value="1"/>
</dbReference>
<dbReference type="InterPro" id="IPR036388">
    <property type="entry name" value="WH-like_DNA-bd_sf"/>
</dbReference>
<evidence type="ECO:0000256" key="3">
    <source>
        <dbReference type="ARBA" id="ARBA00023125"/>
    </source>
</evidence>
<dbReference type="PANTHER" id="PTHR30537:SF5">
    <property type="entry name" value="HTH-TYPE TRANSCRIPTIONAL ACTIVATOR TTDR-RELATED"/>
    <property type="match status" value="1"/>
</dbReference>
<keyword evidence="2" id="KW-0805">Transcription regulation</keyword>
<dbReference type="EMBL" id="CP041614">
    <property type="protein sequence ID" value="QDO85560.1"/>
    <property type="molecule type" value="Genomic_DNA"/>
</dbReference>
<dbReference type="CDD" id="cd08422">
    <property type="entry name" value="PBP2_CrgA_like"/>
    <property type="match status" value="1"/>
</dbReference>
<protein>
    <submittedName>
        <fullName evidence="6">LysR family transcriptional regulator</fullName>
    </submittedName>
</protein>
<accession>A0ABX5X2I3</accession>
<dbReference type="InterPro" id="IPR058163">
    <property type="entry name" value="LysR-type_TF_proteobact-type"/>
</dbReference>
<dbReference type="InterPro" id="IPR036390">
    <property type="entry name" value="WH_DNA-bd_sf"/>
</dbReference>
<comment type="similarity">
    <text evidence="1">Belongs to the LysR transcriptional regulatory family.</text>
</comment>
<dbReference type="SUPFAM" id="SSF53850">
    <property type="entry name" value="Periplasmic binding protein-like II"/>
    <property type="match status" value="1"/>
</dbReference>
<evidence type="ECO:0000256" key="4">
    <source>
        <dbReference type="ARBA" id="ARBA00023163"/>
    </source>
</evidence>